<accession>A0ABT2RTZ8</accession>
<dbReference type="GO" id="GO:0008168">
    <property type="term" value="F:methyltransferase activity"/>
    <property type="evidence" value="ECO:0007669"/>
    <property type="project" value="UniProtKB-KW"/>
</dbReference>
<organism evidence="1 2">
    <name type="scientific">Laedolimicola ammoniilytica</name>
    <dbReference type="NCBI Taxonomy" id="2981771"/>
    <lineage>
        <taxon>Bacteria</taxon>
        <taxon>Bacillati</taxon>
        <taxon>Bacillota</taxon>
        <taxon>Clostridia</taxon>
        <taxon>Lachnospirales</taxon>
        <taxon>Lachnospiraceae</taxon>
        <taxon>Laedolimicola</taxon>
    </lineage>
</organism>
<keyword evidence="1" id="KW-0489">Methyltransferase</keyword>
<keyword evidence="2" id="KW-1185">Reference proteome</keyword>
<keyword evidence="1" id="KW-0282">Flagellum</keyword>
<proteinExistence type="predicted"/>
<dbReference type="GO" id="GO:0032259">
    <property type="term" value="P:methylation"/>
    <property type="evidence" value="ECO:0007669"/>
    <property type="project" value="UniProtKB-KW"/>
</dbReference>
<keyword evidence="1" id="KW-0966">Cell projection</keyword>
<protein>
    <submittedName>
        <fullName evidence="1">Flagellin lysine-N-methylase</fullName>
        <ecNumber evidence="1">2.1.1.-</ecNumber>
    </submittedName>
</protein>
<dbReference type="EC" id="2.1.1.-" evidence="1"/>
<evidence type="ECO:0000313" key="2">
    <source>
        <dbReference type="Proteomes" id="UP001652461"/>
    </source>
</evidence>
<dbReference type="RefSeq" id="WP_158361829.1">
    <property type="nucleotide sequence ID" value="NZ_JAOQKC010000002.1"/>
</dbReference>
<reference evidence="1 2" key="1">
    <citation type="journal article" date="2021" name="ISME Commun">
        <title>Automated analysis of genomic sequences facilitates high-throughput and comprehensive description of bacteria.</title>
        <authorList>
            <person name="Hitch T.C.A."/>
        </authorList>
    </citation>
    <scope>NUCLEOTIDE SEQUENCE [LARGE SCALE GENOMIC DNA]</scope>
    <source>
        <strain evidence="1 2">Sanger_04</strain>
    </source>
</reference>
<gene>
    <name evidence="1" type="primary">fliB</name>
    <name evidence="1" type="ORF">OCV63_02430</name>
</gene>
<evidence type="ECO:0000313" key="1">
    <source>
        <dbReference type="EMBL" id="MCU6695752.1"/>
    </source>
</evidence>
<dbReference type="Proteomes" id="UP001652461">
    <property type="component" value="Unassembled WGS sequence"/>
</dbReference>
<keyword evidence="1" id="KW-0969">Cilium</keyword>
<name>A0ABT2RTZ8_9FIRM</name>
<comment type="caution">
    <text evidence="1">The sequence shown here is derived from an EMBL/GenBank/DDBJ whole genome shotgun (WGS) entry which is preliminary data.</text>
</comment>
<sequence>MKRLRPDYYEHFTCIAGACPITCCQEWKIAVDDDTAKRWKKLAPPADVEEQKKNLNAYTIHKDGERVIRLTPEHKCPFLNSDKLCKLVCTYDDTVLSRTCQDFPRELLRFRTHEEESLMAACPAVLDIWRELETLSFPSPAPEDLTSEQARLLFRLRSASIRLLDLSHQAPEKDTPEQALLELSYILQELNRSDALDEAHITEYYSDHSRAQLRDAIANIDLPPLDTLDECNELLQDLAVNYRKEGLYSGYLEPIIQLAEKLYEGCNEEDLLRHWNTFRQDFTTWRPLLFHYLENELYSGLLLPGSDLTLTTLLLHLEWIVLTYAVIRHSLFLAWLQGGRQPLSYETVRNYIVILNRMTGYNEDDVFEYLANSFEDPLWDWGYFALILGH</sequence>
<dbReference type="NCBIfam" id="NF038110">
    <property type="entry name" value="Lys_methyl_FliB"/>
    <property type="match status" value="1"/>
</dbReference>
<keyword evidence="1" id="KW-0808">Transferase</keyword>
<dbReference type="EMBL" id="JAOQKC010000002">
    <property type="protein sequence ID" value="MCU6695752.1"/>
    <property type="molecule type" value="Genomic_DNA"/>
</dbReference>